<name>A0ABX8TJS1_9CAUL</name>
<dbReference type="EMBL" id="CP080034">
    <property type="protein sequence ID" value="QYC11471.1"/>
    <property type="molecule type" value="Genomic_DNA"/>
</dbReference>
<evidence type="ECO:0000313" key="2">
    <source>
        <dbReference type="Proteomes" id="UP000824334"/>
    </source>
</evidence>
<accession>A0ABX8TJS1</accession>
<dbReference type="GeneID" id="94374751"/>
<proteinExistence type="predicted"/>
<gene>
    <name evidence="1" type="ORF">KWG56_05710</name>
</gene>
<keyword evidence="2" id="KW-1185">Reference proteome</keyword>
<organism evidence="1 2">
    <name type="scientific">Brevundimonas nasdae</name>
    <dbReference type="NCBI Taxonomy" id="172043"/>
    <lineage>
        <taxon>Bacteria</taxon>
        <taxon>Pseudomonadati</taxon>
        <taxon>Pseudomonadota</taxon>
        <taxon>Alphaproteobacteria</taxon>
        <taxon>Caulobacterales</taxon>
        <taxon>Caulobacteraceae</taxon>
        <taxon>Brevundimonas</taxon>
    </lineage>
</organism>
<protein>
    <submittedName>
        <fullName evidence="1">Uncharacterized protein</fullName>
    </submittedName>
</protein>
<dbReference type="Proteomes" id="UP000824334">
    <property type="component" value="Chromosome"/>
</dbReference>
<reference evidence="1 2" key="1">
    <citation type="submission" date="2021-07" db="EMBL/GenBank/DDBJ databases">
        <title>Isolation and characterization of bacteria from a gold mining with a capacity of golden bioaccumulation.</title>
        <authorList>
            <person name="Yang X.J."/>
        </authorList>
    </citation>
    <scope>NUCLEOTIDE SEQUENCE [LARGE SCALE GENOMIC DNA]</scope>
    <source>
        <strain evidence="1 2">Au29</strain>
    </source>
</reference>
<evidence type="ECO:0000313" key="1">
    <source>
        <dbReference type="EMBL" id="QYC11471.1"/>
    </source>
</evidence>
<dbReference type="RefSeq" id="WP_219354050.1">
    <property type="nucleotide sequence ID" value="NZ_CP080034.1"/>
</dbReference>
<sequence>MPPVDPAADIPETHHALVRDLSDARRLEGAMREIERRRGRRRGRQIWTEQRDRILEA</sequence>